<gene>
    <name evidence="2" type="ORF">EDD41_0134</name>
</gene>
<proteinExistence type="predicted"/>
<keyword evidence="1" id="KW-1133">Transmembrane helix</keyword>
<keyword evidence="1" id="KW-0472">Membrane</keyword>
<dbReference type="Proteomes" id="UP000275749">
    <property type="component" value="Unassembled WGS sequence"/>
</dbReference>
<evidence type="ECO:0000313" key="3">
    <source>
        <dbReference type="Proteomes" id="UP000275749"/>
    </source>
</evidence>
<organism evidence="2 3">
    <name type="scientific">Luteococcus japonicus</name>
    <dbReference type="NCBI Taxonomy" id="33984"/>
    <lineage>
        <taxon>Bacteria</taxon>
        <taxon>Bacillati</taxon>
        <taxon>Actinomycetota</taxon>
        <taxon>Actinomycetes</taxon>
        <taxon>Propionibacteriales</taxon>
        <taxon>Propionibacteriaceae</taxon>
        <taxon>Luteococcus</taxon>
    </lineage>
</organism>
<evidence type="ECO:0000256" key="1">
    <source>
        <dbReference type="SAM" id="Phobius"/>
    </source>
</evidence>
<evidence type="ECO:0000313" key="2">
    <source>
        <dbReference type="EMBL" id="ROR53013.1"/>
    </source>
</evidence>
<dbReference type="Pfam" id="PF10739">
    <property type="entry name" value="DUF2550"/>
    <property type="match status" value="1"/>
</dbReference>
<keyword evidence="1" id="KW-0812">Transmembrane</keyword>
<dbReference type="InterPro" id="IPR019675">
    <property type="entry name" value="DUF2550"/>
</dbReference>
<dbReference type="AlphaFoldDB" id="A0A3N1ZQ29"/>
<accession>A0A3N1ZQ29</accession>
<feature type="transmembrane region" description="Helical" evidence="1">
    <location>
        <begin position="16"/>
        <end position="34"/>
    </location>
</feature>
<sequence length="158" mass="17981">MIRYFGSMGWTETFELTGLVLMLAVLAPLAGLYARRRWLSSRGGVFDCALRMRNGSWATGVARYAAEELQWFRIFSFSARPKLVLRREHTMSIGRRSPEDAEAVVLFSDDQIIRLRNRDTTDETVWELAMNPQSVTGLMSWLEAAPPGGDRYSGLERD</sequence>
<reference evidence="2 3" key="1">
    <citation type="submission" date="2018-11" db="EMBL/GenBank/DDBJ databases">
        <title>Sequencing the genomes of 1000 actinobacteria strains.</title>
        <authorList>
            <person name="Klenk H.-P."/>
        </authorList>
    </citation>
    <scope>NUCLEOTIDE SEQUENCE [LARGE SCALE GENOMIC DNA]</scope>
    <source>
        <strain evidence="2 3">DSM 10546</strain>
    </source>
</reference>
<comment type="caution">
    <text evidence="2">The sequence shown here is derived from an EMBL/GenBank/DDBJ whole genome shotgun (WGS) entry which is preliminary data.</text>
</comment>
<protein>
    <submittedName>
        <fullName evidence="2">Uncharacterized protein DUF2550</fullName>
    </submittedName>
</protein>
<dbReference type="EMBL" id="RKHG01000001">
    <property type="protein sequence ID" value="ROR53013.1"/>
    <property type="molecule type" value="Genomic_DNA"/>
</dbReference>
<name>A0A3N1ZQ29_9ACTN</name>